<feature type="region of interest" description="Disordered" evidence="1">
    <location>
        <begin position="81"/>
        <end position="102"/>
    </location>
</feature>
<protein>
    <submittedName>
        <fullName evidence="2">Uncharacterized protein</fullName>
    </submittedName>
</protein>
<evidence type="ECO:0000256" key="1">
    <source>
        <dbReference type="SAM" id="MobiDB-lite"/>
    </source>
</evidence>
<organism evidence="2 3">
    <name type="scientific">Labilithrix luteola</name>
    <dbReference type="NCBI Taxonomy" id="1391654"/>
    <lineage>
        <taxon>Bacteria</taxon>
        <taxon>Pseudomonadati</taxon>
        <taxon>Myxococcota</taxon>
        <taxon>Polyangia</taxon>
        <taxon>Polyangiales</taxon>
        <taxon>Labilitrichaceae</taxon>
        <taxon>Labilithrix</taxon>
    </lineage>
</organism>
<dbReference type="AlphaFoldDB" id="A0A0K1PNQ9"/>
<keyword evidence="3" id="KW-1185">Reference proteome</keyword>
<evidence type="ECO:0000313" key="3">
    <source>
        <dbReference type="Proteomes" id="UP000064967"/>
    </source>
</evidence>
<reference evidence="2 3" key="1">
    <citation type="submission" date="2015-08" db="EMBL/GenBank/DDBJ databases">
        <authorList>
            <person name="Babu N.S."/>
            <person name="Beckwith C.J."/>
            <person name="Beseler K.G."/>
            <person name="Brison A."/>
            <person name="Carone J.V."/>
            <person name="Caskin T.P."/>
            <person name="Diamond M."/>
            <person name="Durham M.E."/>
            <person name="Foxe J.M."/>
            <person name="Go M."/>
            <person name="Henderson B.A."/>
            <person name="Jones I.B."/>
            <person name="McGettigan J.A."/>
            <person name="Micheletti S.J."/>
            <person name="Nasrallah M.E."/>
            <person name="Ortiz D."/>
            <person name="Piller C.R."/>
            <person name="Privatt S.R."/>
            <person name="Schneider S.L."/>
            <person name="Sharp S."/>
            <person name="Smith T.C."/>
            <person name="Stanton J.D."/>
            <person name="Ullery H.E."/>
            <person name="Wilson R.J."/>
            <person name="Serrano M.G."/>
            <person name="Buck G."/>
            <person name="Lee V."/>
            <person name="Wang Y."/>
            <person name="Carvalho R."/>
            <person name="Voegtly L."/>
            <person name="Shi R."/>
            <person name="Duckworth R."/>
            <person name="Johnson A."/>
            <person name="Loviza R."/>
            <person name="Walstead R."/>
            <person name="Shah Z."/>
            <person name="Kiflezghi M."/>
            <person name="Wade K."/>
            <person name="Ball S.L."/>
            <person name="Bradley K.W."/>
            <person name="Asai D.J."/>
            <person name="Bowman C.A."/>
            <person name="Russell D.A."/>
            <person name="Pope W.H."/>
            <person name="Jacobs-Sera D."/>
            <person name="Hendrix R.W."/>
            <person name="Hatfull G.F."/>
        </authorList>
    </citation>
    <scope>NUCLEOTIDE SEQUENCE [LARGE SCALE GENOMIC DNA]</scope>
    <source>
        <strain evidence="2 3">DSM 27648</strain>
    </source>
</reference>
<evidence type="ECO:0000313" key="2">
    <source>
        <dbReference type="EMBL" id="AKU95163.1"/>
    </source>
</evidence>
<dbReference type="KEGG" id="llu:AKJ09_01827"/>
<gene>
    <name evidence="2" type="ORF">AKJ09_01827</name>
</gene>
<accession>A0A0K1PNQ9</accession>
<sequence length="102" mass="11272">MDVTATTTELDEESVLRRVRANALARGYRAAARRALVFARQYRAEEKAPGGDRERACIEQARAWRSAAHAVHITQARIAADRPGLARARRTEATTKKIAKSG</sequence>
<dbReference type="EMBL" id="CP012333">
    <property type="protein sequence ID" value="AKU95163.1"/>
    <property type="molecule type" value="Genomic_DNA"/>
</dbReference>
<name>A0A0K1PNQ9_9BACT</name>
<dbReference type="Proteomes" id="UP000064967">
    <property type="component" value="Chromosome"/>
</dbReference>
<proteinExistence type="predicted"/>